<feature type="transmembrane region" description="Helical" evidence="2">
    <location>
        <begin position="12"/>
        <end position="30"/>
    </location>
</feature>
<feature type="transmembrane region" description="Helical" evidence="2">
    <location>
        <begin position="319"/>
        <end position="336"/>
    </location>
</feature>
<evidence type="ECO:0000256" key="2">
    <source>
        <dbReference type="SAM" id="Phobius"/>
    </source>
</evidence>
<keyword evidence="2" id="KW-1133">Transmembrane helix</keyword>
<feature type="transmembrane region" description="Helical" evidence="2">
    <location>
        <begin position="295"/>
        <end position="313"/>
    </location>
</feature>
<proteinExistence type="predicted"/>
<keyword evidence="2" id="KW-0812">Transmembrane</keyword>
<feature type="transmembrane region" description="Helical" evidence="2">
    <location>
        <begin position="50"/>
        <end position="72"/>
    </location>
</feature>
<reference evidence="3" key="1">
    <citation type="submission" date="2020-10" db="EMBL/GenBank/DDBJ databases">
        <authorList>
            <person name="Gilroy R."/>
        </authorList>
    </citation>
    <scope>NUCLEOTIDE SEQUENCE</scope>
    <source>
        <strain evidence="3">B2-16538</strain>
    </source>
</reference>
<feature type="transmembrane region" description="Helical" evidence="2">
    <location>
        <begin position="106"/>
        <end position="127"/>
    </location>
</feature>
<dbReference type="AlphaFoldDB" id="A0A9D9J0C5"/>
<feature type="transmembrane region" description="Helical" evidence="2">
    <location>
        <begin position="255"/>
        <end position="274"/>
    </location>
</feature>
<comment type="caution">
    <text evidence="3">The sequence shown here is derived from an EMBL/GenBank/DDBJ whole genome shotgun (WGS) entry which is preliminary data.</text>
</comment>
<protein>
    <submittedName>
        <fullName evidence="3">Arsenic efflux protein</fullName>
    </submittedName>
</protein>
<reference evidence="3" key="2">
    <citation type="journal article" date="2021" name="PeerJ">
        <title>Extensive microbial diversity within the chicken gut microbiome revealed by metagenomics and culture.</title>
        <authorList>
            <person name="Gilroy R."/>
            <person name="Ravi A."/>
            <person name="Getino M."/>
            <person name="Pursley I."/>
            <person name="Horton D.L."/>
            <person name="Alikhan N.F."/>
            <person name="Baker D."/>
            <person name="Gharbi K."/>
            <person name="Hall N."/>
            <person name="Watson M."/>
            <person name="Adriaenssens E.M."/>
            <person name="Foster-Nyarko E."/>
            <person name="Jarju S."/>
            <person name="Secka A."/>
            <person name="Antonio M."/>
            <person name="Oren A."/>
            <person name="Chaudhuri R.R."/>
            <person name="La Ragione R."/>
            <person name="Hildebrand F."/>
            <person name="Pallen M.J."/>
        </authorList>
    </citation>
    <scope>NUCLEOTIDE SEQUENCE</scope>
    <source>
        <strain evidence="3">B2-16538</strain>
    </source>
</reference>
<dbReference type="Pfam" id="PF11449">
    <property type="entry name" value="ArsP_2"/>
    <property type="match status" value="1"/>
</dbReference>
<sequence length="408" mass="44465">MTLHLLTDILRNSILITGLVTIMMMLIEAVDLESHGRFFNGLKKTRTGQVAVSALLGLIPGCIGGFAAVSLYTQRLISFGALVAMMIASMGDEAFMLLALMPGQALWIFLLLFAVALVCGIAIDFVIKWKNAGTPPDTGTKPQIDKDPDNGTQTQIDKDPDNGMEAQPCRAPGKGNEKQEMRHVHNQCRHCHEDDVRDKVSRHFGWRRIILLCGTAVFLIALAAGFLDHEHHTHDAGNAMDMTAALSMNLLDEKWMNILFAALSITLLVIIWKASDHFVSDNLWRHIILKHMPVIFAWTFGVLAVAGIVMSYVEIDGWISQNTALMILLAAAIGLIPESGPHMIFVTLYAGGIVPFPVLLASAISQDGHSSLPLLAEDKRSFAYAKLLNCLIAIAAGFGAMLLCNSIT</sequence>
<accession>A0A9D9J0C5</accession>
<keyword evidence="2" id="KW-0472">Membrane</keyword>
<evidence type="ECO:0000313" key="4">
    <source>
        <dbReference type="Proteomes" id="UP000823750"/>
    </source>
</evidence>
<evidence type="ECO:0000313" key="3">
    <source>
        <dbReference type="EMBL" id="MBO8484823.1"/>
    </source>
</evidence>
<feature type="region of interest" description="Disordered" evidence="1">
    <location>
        <begin position="136"/>
        <end position="176"/>
    </location>
</feature>
<feature type="transmembrane region" description="Helical" evidence="2">
    <location>
        <begin position="209"/>
        <end position="227"/>
    </location>
</feature>
<organism evidence="3 4">
    <name type="scientific">Candidatus Cryptobacteroides excrementavium</name>
    <dbReference type="NCBI Taxonomy" id="2840759"/>
    <lineage>
        <taxon>Bacteria</taxon>
        <taxon>Pseudomonadati</taxon>
        <taxon>Bacteroidota</taxon>
        <taxon>Bacteroidia</taxon>
        <taxon>Bacteroidales</taxon>
        <taxon>Candidatus Cryptobacteroides</taxon>
    </lineage>
</organism>
<feature type="transmembrane region" description="Helical" evidence="2">
    <location>
        <begin position="343"/>
        <end position="364"/>
    </location>
</feature>
<dbReference type="InterPro" id="IPR021552">
    <property type="entry name" value="ArsP_2"/>
</dbReference>
<evidence type="ECO:0000256" key="1">
    <source>
        <dbReference type="SAM" id="MobiDB-lite"/>
    </source>
</evidence>
<gene>
    <name evidence="3" type="ORF">IAB78_00155</name>
</gene>
<feature type="transmembrane region" description="Helical" evidence="2">
    <location>
        <begin position="384"/>
        <end position="404"/>
    </location>
</feature>
<dbReference type="NCBIfam" id="NF037962">
    <property type="entry name" value="arsenic_eff"/>
    <property type="match status" value="1"/>
</dbReference>
<dbReference type="Proteomes" id="UP000823750">
    <property type="component" value="Unassembled WGS sequence"/>
</dbReference>
<dbReference type="EMBL" id="JADILX010000003">
    <property type="protein sequence ID" value="MBO8484823.1"/>
    <property type="molecule type" value="Genomic_DNA"/>
</dbReference>
<feature type="transmembrane region" description="Helical" evidence="2">
    <location>
        <begin position="79"/>
        <end position="100"/>
    </location>
</feature>
<name>A0A9D9J0C5_9BACT</name>